<reference evidence="1" key="1">
    <citation type="journal article" date="2023" name="PLoS Negl. Trop. Dis.">
        <title>A genome sequence for Biomphalaria pfeifferi, the major vector snail for the human-infecting parasite Schistosoma mansoni.</title>
        <authorList>
            <person name="Bu L."/>
            <person name="Lu L."/>
            <person name="Laidemitt M.R."/>
            <person name="Zhang S.M."/>
            <person name="Mutuku M."/>
            <person name="Mkoji G."/>
            <person name="Steinauer M."/>
            <person name="Loker E.S."/>
        </authorList>
    </citation>
    <scope>NUCLEOTIDE SEQUENCE</scope>
    <source>
        <strain evidence="1">KasaAsao</strain>
    </source>
</reference>
<comment type="caution">
    <text evidence="1">The sequence shown here is derived from an EMBL/GenBank/DDBJ whole genome shotgun (WGS) entry which is preliminary data.</text>
</comment>
<proteinExistence type="predicted"/>
<evidence type="ECO:0000313" key="1">
    <source>
        <dbReference type="EMBL" id="KAK0070385.1"/>
    </source>
</evidence>
<organism evidence="1 2">
    <name type="scientific">Biomphalaria pfeifferi</name>
    <name type="common">Bloodfluke planorb</name>
    <name type="synonym">Freshwater snail</name>
    <dbReference type="NCBI Taxonomy" id="112525"/>
    <lineage>
        <taxon>Eukaryota</taxon>
        <taxon>Metazoa</taxon>
        <taxon>Spiralia</taxon>
        <taxon>Lophotrochozoa</taxon>
        <taxon>Mollusca</taxon>
        <taxon>Gastropoda</taxon>
        <taxon>Heterobranchia</taxon>
        <taxon>Euthyneura</taxon>
        <taxon>Panpulmonata</taxon>
        <taxon>Hygrophila</taxon>
        <taxon>Lymnaeoidea</taxon>
        <taxon>Planorbidae</taxon>
        <taxon>Biomphalaria</taxon>
    </lineage>
</organism>
<dbReference type="Proteomes" id="UP001233172">
    <property type="component" value="Unassembled WGS sequence"/>
</dbReference>
<keyword evidence="2" id="KW-1185">Reference proteome</keyword>
<accession>A0AAD8FN84</accession>
<sequence>MHVNADILHRSFCNDEWGCLLPADTWANHHALLPAVDQDVVGAQIFHQQIYPTALCEITSHRKQ</sequence>
<gene>
    <name evidence="1" type="ORF">Bpfe_000368</name>
</gene>
<dbReference type="AlphaFoldDB" id="A0AAD8FN84"/>
<feature type="non-terminal residue" evidence="1">
    <location>
        <position position="64"/>
    </location>
</feature>
<name>A0AAD8FN84_BIOPF</name>
<dbReference type="EMBL" id="JASAOG010000001">
    <property type="protein sequence ID" value="KAK0070385.1"/>
    <property type="molecule type" value="Genomic_DNA"/>
</dbReference>
<reference evidence="1" key="2">
    <citation type="submission" date="2023-04" db="EMBL/GenBank/DDBJ databases">
        <authorList>
            <person name="Bu L."/>
            <person name="Lu L."/>
            <person name="Laidemitt M.R."/>
            <person name="Zhang S.M."/>
            <person name="Mutuku M."/>
            <person name="Mkoji G."/>
            <person name="Steinauer M."/>
            <person name="Loker E.S."/>
        </authorList>
    </citation>
    <scope>NUCLEOTIDE SEQUENCE</scope>
    <source>
        <strain evidence="1">KasaAsao</strain>
        <tissue evidence="1">Whole Snail</tissue>
    </source>
</reference>
<protein>
    <submittedName>
        <fullName evidence="1">Uncharacterized protein</fullName>
    </submittedName>
</protein>
<evidence type="ECO:0000313" key="2">
    <source>
        <dbReference type="Proteomes" id="UP001233172"/>
    </source>
</evidence>